<protein>
    <submittedName>
        <fullName evidence="1">Uncharacterized protein</fullName>
    </submittedName>
</protein>
<dbReference type="AlphaFoldDB" id="G7VHC9"/>
<dbReference type="KEGG" id="pyr:P186_0580"/>
<dbReference type="eggNOG" id="arCOG05589">
    <property type="taxonomic scope" value="Archaea"/>
</dbReference>
<organism evidence="1 2">
    <name type="scientific">Pyrobaculum ferrireducens</name>
    <dbReference type="NCBI Taxonomy" id="1104324"/>
    <lineage>
        <taxon>Archaea</taxon>
        <taxon>Thermoproteota</taxon>
        <taxon>Thermoprotei</taxon>
        <taxon>Thermoproteales</taxon>
        <taxon>Thermoproteaceae</taxon>
        <taxon>Pyrobaculum</taxon>
    </lineage>
</organism>
<name>G7VHC9_9CREN</name>
<evidence type="ECO:0000313" key="2">
    <source>
        <dbReference type="Proteomes" id="UP000005867"/>
    </source>
</evidence>
<keyword evidence="2" id="KW-1185">Reference proteome</keyword>
<dbReference type="EMBL" id="CP003098">
    <property type="protein sequence ID" value="AET32032.1"/>
    <property type="molecule type" value="Genomic_DNA"/>
</dbReference>
<sequence>MIDLGIIPISRLRRAIEEVGGQIWFFIDFDPFRTVYTLALCGGSPCVVISGQDMSPIQLTLEEYLRIERDERKIASLHYTIQYLLDKSYGDSPRESIE</sequence>
<dbReference type="BioCyc" id="PSP1104324:GJSN-570-MONOMER"/>
<reference evidence="1 2" key="1">
    <citation type="journal article" date="2012" name="J. Bacteriol.">
        <title>Complete genome sequence of strain 1860, a crenarchaeon of the genus pyrobaculum able to grow with various electron acceptors.</title>
        <authorList>
            <person name="Mardanov A.V."/>
            <person name="Gumerov V.M."/>
            <person name="Slobodkina G.B."/>
            <person name="Beletsky A.V."/>
            <person name="Bonch-Osmolovskaya E.A."/>
            <person name="Ravin N.V."/>
            <person name="Skryabin K.G."/>
        </authorList>
    </citation>
    <scope>NUCLEOTIDE SEQUENCE [LARGE SCALE GENOMIC DNA]</scope>
    <source>
        <strain evidence="1 2">1860</strain>
    </source>
</reference>
<dbReference type="STRING" id="1104324.P186_0580"/>
<evidence type="ECO:0000313" key="1">
    <source>
        <dbReference type="EMBL" id="AET32032.1"/>
    </source>
</evidence>
<dbReference type="RefSeq" id="WP_014287860.1">
    <property type="nucleotide sequence ID" value="NC_016645.1"/>
</dbReference>
<dbReference type="GeneID" id="11594846"/>
<proteinExistence type="predicted"/>
<gene>
    <name evidence="1" type="ORF">P186_0580</name>
</gene>
<accession>G7VHC9</accession>
<dbReference type="Proteomes" id="UP000005867">
    <property type="component" value="Chromosome"/>
</dbReference>
<dbReference type="HOGENOM" id="CLU_2366327_0_0_2"/>